<protein>
    <submittedName>
        <fullName evidence="1">Uncharacterized protein</fullName>
    </submittedName>
</protein>
<proteinExistence type="predicted"/>
<reference evidence="1" key="1">
    <citation type="submission" date="2020-02" db="EMBL/GenBank/DDBJ databases">
        <authorList>
            <person name="Meier V. D."/>
        </authorList>
    </citation>
    <scope>NUCLEOTIDE SEQUENCE</scope>
    <source>
        <strain evidence="1">AVDCRST_MAG18</strain>
    </source>
</reference>
<organism evidence="1">
    <name type="scientific">uncultured Thermomicrobiales bacterium</name>
    <dbReference type="NCBI Taxonomy" id="1645740"/>
    <lineage>
        <taxon>Bacteria</taxon>
        <taxon>Pseudomonadati</taxon>
        <taxon>Thermomicrobiota</taxon>
        <taxon>Thermomicrobia</taxon>
        <taxon>Thermomicrobiales</taxon>
        <taxon>environmental samples</taxon>
    </lineage>
</organism>
<dbReference type="EMBL" id="CADCWN010000055">
    <property type="protein sequence ID" value="CAA9557067.1"/>
    <property type="molecule type" value="Genomic_DNA"/>
</dbReference>
<gene>
    <name evidence="1" type="ORF">AVDCRST_MAG18-759</name>
</gene>
<name>A0A6J4UST7_9BACT</name>
<sequence length="84" mass="8855">MPEESQSELLGAKPYEIAPALQSAGMAALLTPGVLVHAGTRLGYLPDRATTPTPIHARHDGYIIATRYNSGSALLTVFVAPLAR</sequence>
<accession>A0A6J4UST7</accession>
<evidence type="ECO:0000313" key="1">
    <source>
        <dbReference type="EMBL" id="CAA9557067.1"/>
    </source>
</evidence>
<dbReference type="AlphaFoldDB" id="A0A6J4UST7"/>